<keyword evidence="3" id="KW-1185">Reference proteome</keyword>
<reference evidence="2" key="1">
    <citation type="submission" date="2021-03" db="EMBL/GenBank/DDBJ databases">
        <title>Draft genome sequence of rust myrtle Austropuccinia psidii MF-1, a brazilian biotype.</title>
        <authorList>
            <person name="Quecine M.C."/>
            <person name="Pachon D.M.R."/>
            <person name="Bonatelli M.L."/>
            <person name="Correr F.H."/>
            <person name="Franceschini L.M."/>
            <person name="Leite T.F."/>
            <person name="Margarido G.R.A."/>
            <person name="Almeida C.A."/>
            <person name="Ferrarezi J.A."/>
            <person name="Labate C.A."/>
        </authorList>
    </citation>
    <scope>NUCLEOTIDE SEQUENCE</scope>
    <source>
        <strain evidence="2">MF-1</strain>
    </source>
</reference>
<gene>
    <name evidence="2" type="ORF">O181_061273</name>
</gene>
<protein>
    <submittedName>
        <fullName evidence="2">Uncharacterized protein</fullName>
    </submittedName>
</protein>
<feature type="compositionally biased region" description="Acidic residues" evidence="1">
    <location>
        <begin position="99"/>
        <end position="120"/>
    </location>
</feature>
<organism evidence="2 3">
    <name type="scientific">Austropuccinia psidii MF-1</name>
    <dbReference type="NCBI Taxonomy" id="1389203"/>
    <lineage>
        <taxon>Eukaryota</taxon>
        <taxon>Fungi</taxon>
        <taxon>Dikarya</taxon>
        <taxon>Basidiomycota</taxon>
        <taxon>Pucciniomycotina</taxon>
        <taxon>Pucciniomycetes</taxon>
        <taxon>Pucciniales</taxon>
        <taxon>Sphaerophragmiaceae</taxon>
        <taxon>Austropuccinia</taxon>
    </lineage>
</organism>
<evidence type="ECO:0000313" key="3">
    <source>
        <dbReference type="Proteomes" id="UP000765509"/>
    </source>
</evidence>
<feature type="region of interest" description="Disordered" evidence="1">
    <location>
        <begin position="83"/>
        <end position="130"/>
    </location>
</feature>
<evidence type="ECO:0000313" key="2">
    <source>
        <dbReference type="EMBL" id="MBW0521558.1"/>
    </source>
</evidence>
<dbReference type="AlphaFoldDB" id="A0A9Q3HYC7"/>
<name>A0A9Q3HYC7_9BASI</name>
<comment type="caution">
    <text evidence="2">The sequence shown here is derived from an EMBL/GenBank/DDBJ whole genome shotgun (WGS) entry which is preliminary data.</text>
</comment>
<accession>A0A9Q3HYC7</accession>
<evidence type="ECO:0000256" key="1">
    <source>
        <dbReference type="SAM" id="MobiDB-lite"/>
    </source>
</evidence>
<dbReference type="EMBL" id="AVOT02028920">
    <property type="protein sequence ID" value="MBW0521558.1"/>
    <property type="molecule type" value="Genomic_DNA"/>
</dbReference>
<sequence>MFTKAPKGLTLDFYDQVLYNSKLLEQRKNIADWKCVAFLEDLTSFCKFTTEDEKLGDKRFNDKHWDVATKGYNLDFLSIVKSKSENDDEGKEDDRDYGESIDLEIDNEDETKDQDDEDELQQEKKVGKEKNKKLKLMTVLKLSSKIKIWKLIQLITPTLLGN</sequence>
<proteinExistence type="predicted"/>
<dbReference type="Proteomes" id="UP000765509">
    <property type="component" value="Unassembled WGS sequence"/>
</dbReference>
<dbReference type="OrthoDB" id="10617875at2759"/>